<proteinExistence type="predicted"/>
<dbReference type="EMBL" id="CAJVPT010044518">
    <property type="protein sequence ID" value="CAG8734445.1"/>
    <property type="molecule type" value="Genomic_DNA"/>
</dbReference>
<evidence type="ECO:0000313" key="1">
    <source>
        <dbReference type="EMBL" id="CAG8734445.1"/>
    </source>
</evidence>
<name>A0ACA9Q939_9GLOM</name>
<keyword evidence="2" id="KW-1185">Reference proteome</keyword>
<protein>
    <submittedName>
        <fullName evidence="1">3437_t:CDS:1</fullName>
    </submittedName>
</protein>
<organism evidence="1 2">
    <name type="scientific">Acaulospora colombiana</name>
    <dbReference type="NCBI Taxonomy" id="27376"/>
    <lineage>
        <taxon>Eukaryota</taxon>
        <taxon>Fungi</taxon>
        <taxon>Fungi incertae sedis</taxon>
        <taxon>Mucoromycota</taxon>
        <taxon>Glomeromycotina</taxon>
        <taxon>Glomeromycetes</taxon>
        <taxon>Diversisporales</taxon>
        <taxon>Acaulosporaceae</taxon>
        <taxon>Acaulospora</taxon>
    </lineage>
</organism>
<accession>A0ACA9Q939</accession>
<feature type="non-terminal residue" evidence="1">
    <location>
        <position position="1"/>
    </location>
</feature>
<evidence type="ECO:0000313" key="2">
    <source>
        <dbReference type="Proteomes" id="UP000789525"/>
    </source>
</evidence>
<gene>
    <name evidence="1" type="ORF">ACOLOM_LOCUS11823</name>
</gene>
<dbReference type="Proteomes" id="UP000789525">
    <property type="component" value="Unassembled WGS sequence"/>
</dbReference>
<reference evidence="1" key="1">
    <citation type="submission" date="2021-06" db="EMBL/GenBank/DDBJ databases">
        <authorList>
            <person name="Kallberg Y."/>
            <person name="Tangrot J."/>
            <person name="Rosling A."/>
        </authorList>
    </citation>
    <scope>NUCLEOTIDE SEQUENCE</scope>
    <source>
        <strain evidence="1">CL356</strain>
    </source>
</reference>
<sequence>TDEEPPQAALKARMRQVVGTFGDIMKLMIIISDSPMIFRAPASMLVVIVIEMFADTVQDNSPARLDPLSSRRLASTS</sequence>
<comment type="caution">
    <text evidence="1">The sequence shown here is derived from an EMBL/GenBank/DDBJ whole genome shotgun (WGS) entry which is preliminary data.</text>
</comment>